<dbReference type="Gene3D" id="1.10.1200.10">
    <property type="entry name" value="ACP-like"/>
    <property type="match status" value="1"/>
</dbReference>
<dbReference type="STRING" id="1117707.VQ7734_00691"/>
<reference evidence="7" key="1">
    <citation type="submission" date="2016-12" db="EMBL/GenBank/DDBJ databases">
        <authorList>
            <person name="Rodrigo-Torres L."/>
            <person name="Arahal R.D."/>
            <person name="Lucena T."/>
        </authorList>
    </citation>
    <scope>NUCLEOTIDE SEQUENCE [LARGE SCALE GENOMIC DNA]</scope>
</reference>
<evidence type="ECO:0000259" key="5">
    <source>
        <dbReference type="PROSITE" id="PS50075"/>
    </source>
</evidence>
<dbReference type="InterPro" id="IPR001242">
    <property type="entry name" value="Condensation_dom"/>
</dbReference>
<dbReference type="GO" id="GO:0005737">
    <property type="term" value="C:cytoplasm"/>
    <property type="evidence" value="ECO:0007669"/>
    <property type="project" value="TreeGrafter"/>
</dbReference>
<dbReference type="GO" id="GO:0031177">
    <property type="term" value="F:phosphopantetheine binding"/>
    <property type="evidence" value="ECO:0007669"/>
    <property type="project" value="InterPro"/>
</dbReference>
<feature type="compositionally biased region" description="Polar residues" evidence="4">
    <location>
        <begin position="1"/>
        <end position="26"/>
    </location>
</feature>
<dbReference type="PROSITE" id="PS50075">
    <property type="entry name" value="CARRIER"/>
    <property type="match status" value="1"/>
</dbReference>
<dbReference type="AlphaFoldDB" id="A0A1M7YQS1"/>
<keyword evidence="3" id="KW-0597">Phosphoprotein</keyword>
<evidence type="ECO:0000256" key="3">
    <source>
        <dbReference type="ARBA" id="ARBA00022553"/>
    </source>
</evidence>
<dbReference type="Gene3D" id="3.30.559.30">
    <property type="entry name" value="Nonribosomal peptide synthetase, condensation domain"/>
    <property type="match status" value="1"/>
</dbReference>
<keyword evidence="7" id="KW-1185">Reference proteome</keyword>
<dbReference type="InterPro" id="IPR023213">
    <property type="entry name" value="CAT-like_dom_sf"/>
</dbReference>
<proteinExistence type="predicted"/>
<dbReference type="EMBL" id="FRFG01000010">
    <property type="protein sequence ID" value="SHO54972.1"/>
    <property type="molecule type" value="Genomic_DNA"/>
</dbReference>
<dbReference type="SMART" id="SM00823">
    <property type="entry name" value="PKS_PP"/>
    <property type="match status" value="1"/>
</dbReference>
<dbReference type="SUPFAM" id="SSF47336">
    <property type="entry name" value="ACP-like"/>
    <property type="match status" value="1"/>
</dbReference>
<feature type="region of interest" description="Disordered" evidence="4">
    <location>
        <begin position="1"/>
        <end position="43"/>
    </location>
</feature>
<dbReference type="Pfam" id="PF00668">
    <property type="entry name" value="Condensation"/>
    <property type="match status" value="1"/>
</dbReference>
<feature type="region of interest" description="Disordered" evidence="4">
    <location>
        <begin position="875"/>
        <end position="904"/>
    </location>
</feature>
<dbReference type="PANTHER" id="PTHR45527:SF1">
    <property type="entry name" value="FATTY ACID SYNTHASE"/>
    <property type="match status" value="1"/>
</dbReference>
<dbReference type="Proteomes" id="UP000184600">
    <property type="component" value="Unassembled WGS sequence"/>
</dbReference>
<dbReference type="GO" id="GO:0043041">
    <property type="term" value="P:amino acid activation for nonribosomal peptide biosynthetic process"/>
    <property type="evidence" value="ECO:0007669"/>
    <property type="project" value="TreeGrafter"/>
</dbReference>
<dbReference type="Pfam" id="PF00550">
    <property type="entry name" value="PP-binding"/>
    <property type="match status" value="1"/>
</dbReference>
<dbReference type="GO" id="GO:0044550">
    <property type="term" value="P:secondary metabolite biosynthetic process"/>
    <property type="evidence" value="ECO:0007669"/>
    <property type="project" value="TreeGrafter"/>
</dbReference>
<dbReference type="OrthoDB" id="9757559at2"/>
<name>A0A1M7YQS1_9VIBR</name>
<organism evidence="6 7">
    <name type="scientific">Vibrio quintilis</name>
    <dbReference type="NCBI Taxonomy" id="1117707"/>
    <lineage>
        <taxon>Bacteria</taxon>
        <taxon>Pseudomonadati</taxon>
        <taxon>Pseudomonadota</taxon>
        <taxon>Gammaproteobacteria</taxon>
        <taxon>Vibrionales</taxon>
        <taxon>Vibrionaceae</taxon>
        <taxon>Vibrio</taxon>
    </lineage>
</organism>
<dbReference type="SUPFAM" id="SSF52777">
    <property type="entry name" value="CoA-dependent acyltransferases"/>
    <property type="match status" value="3"/>
</dbReference>
<dbReference type="GO" id="GO:0003824">
    <property type="term" value="F:catalytic activity"/>
    <property type="evidence" value="ECO:0007669"/>
    <property type="project" value="InterPro"/>
</dbReference>
<evidence type="ECO:0000313" key="7">
    <source>
        <dbReference type="Proteomes" id="UP000184600"/>
    </source>
</evidence>
<dbReference type="InterPro" id="IPR036736">
    <property type="entry name" value="ACP-like_sf"/>
</dbReference>
<dbReference type="RefSeq" id="WP_073579879.1">
    <property type="nucleotide sequence ID" value="NZ_AP024898.1"/>
</dbReference>
<protein>
    <submittedName>
        <fullName evidence="6">Dimodular nonribosomal peptide synthase</fullName>
    </submittedName>
</protein>
<feature type="region of interest" description="Disordered" evidence="4">
    <location>
        <begin position="628"/>
        <end position="650"/>
    </location>
</feature>
<feature type="compositionally biased region" description="Basic and acidic residues" evidence="4">
    <location>
        <begin position="875"/>
        <end position="894"/>
    </location>
</feature>
<evidence type="ECO:0000256" key="1">
    <source>
        <dbReference type="ARBA" id="ARBA00001957"/>
    </source>
</evidence>
<gene>
    <name evidence="6" type="primary">dhbF_2</name>
    <name evidence="6" type="ORF">VQ7734_00691</name>
</gene>
<accession>A0A1M7YQS1</accession>
<dbReference type="InterPro" id="IPR009081">
    <property type="entry name" value="PP-bd_ACP"/>
</dbReference>
<dbReference type="Gene3D" id="3.30.559.10">
    <property type="entry name" value="Chloramphenicol acetyltransferase-like domain"/>
    <property type="match status" value="2"/>
</dbReference>
<feature type="domain" description="Carrier" evidence="5">
    <location>
        <begin position="550"/>
        <end position="625"/>
    </location>
</feature>
<keyword evidence="2" id="KW-0596">Phosphopantetheine</keyword>
<evidence type="ECO:0000313" key="6">
    <source>
        <dbReference type="EMBL" id="SHO54972.1"/>
    </source>
</evidence>
<evidence type="ECO:0000256" key="2">
    <source>
        <dbReference type="ARBA" id="ARBA00022450"/>
    </source>
</evidence>
<evidence type="ECO:0000256" key="4">
    <source>
        <dbReference type="SAM" id="MobiDB-lite"/>
    </source>
</evidence>
<dbReference type="InterPro" id="IPR006162">
    <property type="entry name" value="Ppantetheine_attach_site"/>
</dbReference>
<dbReference type="PANTHER" id="PTHR45527">
    <property type="entry name" value="NONRIBOSOMAL PEPTIDE SYNTHETASE"/>
    <property type="match status" value="1"/>
</dbReference>
<comment type="cofactor">
    <cofactor evidence="1">
        <name>pantetheine 4'-phosphate</name>
        <dbReference type="ChEBI" id="CHEBI:47942"/>
    </cofactor>
</comment>
<dbReference type="PROSITE" id="PS00012">
    <property type="entry name" value="PHOSPHOPANTETHEINE"/>
    <property type="match status" value="1"/>
</dbReference>
<dbReference type="InterPro" id="IPR020806">
    <property type="entry name" value="PKS_PP-bd"/>
</dbReference>
<sequence>MTLESHYQSEPSVQWSARTEQTSFSAPGSPDQDASCPGKKQMPDDAESLLWLSHQQSREQPAQYAVAYRFTCPDEVASGREATGAVTDATRLDTGRLITALQQVYDHFPALRTVYRFEPQAGLLKTQAAALPPVRVEPVTGVQQAVEHLLKMQSQPFDLAQQPGIQFAVLPAPGEVILGCVMHQILSSKISPDTVFSMVASLYDGQTDREQPVACSGATCQLNSQSLMFPDEIVTAGIPGLRRDLHCEVRSGLPFSEQSASYGCLNYASQRNTATQFSVALHLKPLAGLLPPAGQAFISSGSASRSAAEPQISVTVLTVLATFVARQLAAVSGQPVVRVCIPAEAVPCTDALHGCLSQEGLKILTLDCTDPESLFHQAQQQMQSSAGFAEAGNVEHHIVEHDAVEKNLPQALLVALSDPAAGFAGLQAQRVWLPALQVPFELTFAMALNPQGEDVLMLTTSDQVSAYAGGWLLEQLAATINNKQPADKDQCDMPGTLCREDAVAPFNPLSQANFPVTRAPVTHVPVTSASVTKGSTDISELTVVQEPSLSSSAVPVTIILGAFREALGVPDMTAQDDFFDMGGHSLIATRIIGQLLNTHQIEIRMNDLFRYSTAQSLAEHAVVHGENPAAGMTSDQSEPEQAGQVQSGQAQHFALNQDQTGPFPLSHAQNAMWTVVQKFAAMGLNHVFNIPFTLHFPDGVDEPALFQAFRDLLIRHSGLRTHFAAGSDGPEQRIVPVSELDNYSWCWLSETTASEPFRDALNREAVYGFDLAYELPLRLRFIRDSESGELYLSMLFHHLVLDEWSVNLMMDELGQAYLARTGGQSPVWRSAPLPFHTFAQQQAASGVDPQHLEFWLQHLQGAQWAKPIFGHDQGHDHSDVHDDVHGDDHGEDQPLHQPADQSADGAGGWVEFHLAPEVSDGLYRLARASDASLFNVVYAAIVTSLHLLGGPKDMVVGTPVSGRMDAAFFDTVGYFTTIAVHRVLLDEQLSVSELIQQVKQTINDSMPYTDIPVDVMESALFGEEKENQPGHMFEVMIQLHAKNKLHGSLVSAEGYRVKFSQVDPEKHEAALGLQFEVMEETVNDEPQIRVLMSYLSRHYSPAQVALLRQTTHQILNVFAEPSCTEVPLSSLRQQPELLLSDYH</sequence>